<name>A0A1S7PCN9_9HYPH</name>
<dbReference type="AlphaFoldDB" id="A0A1S7PCN9"/>
<keyword evidence="1" id="KW-0812">Transmembrane</keyword>
<feature type="transmembrane region" description="Helical" evidence="1">
    <location>
        <begin position="51"/>
        <end position="70"/>
    </location>
</feature>
<gene>
    <name evidence="2" type="ORF">AGR7C_Cc140047</name>
</gene>
<reference evidence="2 3" key="1">
    <citation type="submission" date="2016-01" db="EMBL/GenBank/DDBJ databases">
        <authorList>
            <person name="Oliw E.H."/>
        </authorList>
    </citation>
    <scope>NUCLEOTIDE SEQUENCE [LARGE SCALE GENOMIC DNA]</scope>
    <source>
        <strain evidence="2 3">Zutra 3-1</strain>
    </source>
</reference>
<dbReference type="EMBL" id="FBWG01000006">
    <property type="protein sequence ID" value="CUX18907.1"/>
    <property type="molecule type" value="Genomic_DNA"/>
</dbReference>
<feature type="transmembrane region" description="Helical" evidence="1">
    <location>
        <begin position="27"/>
        <end position="45"/>
    </location>
</feature>
<protein>
    <submittedName>
        <fullName evidence="2">Uncharacterized protein</fullName>
    </submittedName>
</protein>
<evidence type="ECO:0000313" key="3">
    <source>
        <dbReference type="Proteomes" id="UP000191987"/>
    </source>
</evidence>
<keyword evidence="1" id="KW-0472">Membrane</keyword>
<keyword evidence="1" id="KW-1133">Transmembrane helix</keyword>
<evidence type="ECO:0000256" key="1">
    <source>
        <dbReference type="SAM" id="Phobius"/>
    </source>
</evidence>
<proteinExistence type="predicted"/>
<feature type="transmembrane region" description="Helical" evidence="1">
    <location>
        <begin position="77"/>
        <end position="106"/>
    </location>
</feature>
<sequence length="108" mass="11746">MLWPSRMAALALYFAKPVLIEMRNPKVLLVFVVLLGVLPLVLRLLDIGPSIFLGISIFALNILVCLWGAATRYRLGWLSYGVACVFAFVLAGMSSPLSLVLLLLAAKA</sequence>
<accession>A0A1S7PCN9</accession>
<organism evidence="2 3">
    <name type="scientific">Agrobacterium deltaense Zutra 3/1</name>
    <dbReference type="NCBI Taxonomy" id="1183427"/>
    <lineage>
        <taxon>Bacteria</taxon>
        <taxon>Pseudomonadati</taxon>
        <taxon>Pseudomonadota</taxon>
        <taxon>Alphaproteobacteria</taxon>
        <taxon>Hyphomicrobiales</taxon>
        <taxon>Rhizobiaceae</taxon>
        <taxon>Rhizobium/Agrobacterium group</taxon>
        <taxon>Agrobacterium</taxon>
    </lineage>
</organism>
<evidence type="ECO:0000313" key="2">
    <source>
        <dbReference type="EMBL" id="CUX18907.1"/>
    </source>
</evidence>
<dbReference type="Proteomes" id="UP000191987">
    <property type="component" value="Unassembled WGS sequence"/>
</dbReference>